<feature type="domain" description="CzcB-like barrel-sandwich hybrid" evidence="5">
    <location>
        <begin position="76"/>
        <end position="216"/>
    </location>
</feature>
<reference evidence="7" key="1">
    <citation type="journal article" date="2019" name="Int. J. Syst. Evol. Microbiol.">
        <title>The Global Catalogue of Microorganisms (GCM) 10K type strain sequencing project: providing services to taxonomists for standard genome sequencing and annotation.</title>
        <authorList>
            <consortium name="The Broad Institute Genomics Platform"/>
            <consortium name="The Broad Institute Genome Sequencing Center for Infectious Disease"/>
            <person name="Wu L."/>
            <person name="Ma J."/>
        </authorList>
    </citation>
    <scope>NUCLEOTIDE SEQUENCE [LARGE SCALE GENOMIC DNA]</scope>
    <source>
        <strain evidence="7">CGMCC 1.15407</strain>
    </source>
</reference>
<dbReference type="Proteomes" id="UP000647339">
    <property type="component" value="Unassembled WGS sequence"/>
</dbReference>
<comment type="caution">
    <text evidence="6">The sequence shown here is derived from an EMBL/GenBank/DDBJ whole genome shotgun (WGS) entry which is preliminary data.</text>
</comment>
<dbReference type="Gene3D" id="1.10.287.470">
    <property type="entry name" value="Helix hairpin bin"/>
    <property type="match status" value="1"/>
</dbReference>
<sequence length="372" mass="41339">MEVYRNIKNYRLLSVLLLSTLVACGPREMTKPDVQTPRLCLEGKLKEGTHLVRAEKVKIKESLPLTGKIEPDPDRVIHFTSLVSGVVTKTYFSLGEQVIAGQLLMDIVSPELSALQADKKRLESEIRVAKRQLEAKKSMFEDRLASESDFMEAESLQLSLEAELEKVNANLSLYRASPERSVFQVFAPSAGVVTAKNITAGMQIVADDTPLFTLADLDAVWAMVNIYAGNLSQIHIGMPAAVSSLSYPDDIFSGQIDHLSEIFQNQEKVLKGRVVLDNQNHRLKPGMVVDVTVANERDETAISIPSNALVFDNSTYYAVTYKDDCDLRVKNIQLLLMNEGIAYVKSGLEEGEQVVAANQLLIYEQLKNQLNH</sequence>
<dbReference type="InterPro" id="IPR058792">
    <property type="entry name" value="Beta-barrel_RND_2"/>
</dbReference>
<dbReference type="Gene3D" id="2.40.50.100">
    <property type="match status" value="1"/>
</dbReference>
<protein>
    <recommendedName>
        <fullName evidence="8">Efflux RND transporter periplasmic adaptor subunit</fullName>
    </recommendedName>
</protein>
<name>A0ABQ1VAQ1_9BACT</name>
<dbReference type="InterPro" id="IPR006143">
    <property type="entry name" value="RND_pump_MFP"/>
</dbReference>
<evidence type="ECO:0000259" key="4">
    <source>
        <dbReference type="Pfam" id="PF25954"/>
    </source>
</evidence>
<dbReference type="PANTHER" id="PTHR30097">
    <property type="entry name" value="CATION EFFLUX SYSTEM PROTEIN CUSB"/>
    <property type="match status" value="1"/>
</dbReference>
<dbReference type="Pfam" id="PF25973">
    <property type="entry name" value="BSH_CzcB"/>
    <property type="match status" value="1"/>
</dbReference>
<comment type="similarity">
    <text evidence="1">Belongs to the membrane fusion protein (MFP) (TC 8.A.1) family.</text>
</comment>
<accession>A0ABQ1VAQ1</accession>
<dbReference type="NCBIfam" id="TIGR01730">
    <property type="entry name" value="RND_mfp"/>
    <property type="match status" value="1"/>
</dbReference>
<feature type="domain" description="CusB-like beta-barrel" evidence="4">
    <location>
        <begin position="220"/>
        <end position="296"/>
    </location>
</feature>
<evidence type="ECO:0000256" key="1">
    <source>
        <dbReference type="ARBA" id="ARBA00009477"/>
    </source>
</evidence>
<dbReference type="PROSITE" id="PS51257">
    <property type="entry name" value="PROKAR_LIPOPROTEIN"/>
    <property type="match status" value="1"/>
</dbReference>
<proteinExistence type="inferred from homology"/>
<dbReference type="EMBL" id="BMIU01000032">
    <property type="protein sequence ID" value="GGF49645.1"/>
    <property type="molecule type" value="Genomic_DNA"/>
</dbReference>
<dbReference type="Pfam" id="PF25954">
    <property type="entry name" value="Beta-barrel_RND_2"/>
    <property type="match status" value="1"/>
</dbReference>
<keyword evidence="7" id="KW-1185">Reference proteome</keyword>
<evidence type="ECO:0000313" key="6">
    <source>
        <dbReference type="EMBL" id="GGF49645.1"/>
    </source>
</evidence>
<dbReference type="InterPro" id="IPR058647">
    <property type="entry name" value="BSH_CzcB-like"/>
</dbReference>
<keyword evidence="3" id="KW-0175">Coiled coil</keyword>
<evidence type="ECO:0000256" key="3">
    <source>
        <dbReference type="SAM" id="Coils"/>
    </source>
</evidence>
<evidence type="ECO:0000313" key="7">
    <source>
        <dbReference type="Proteomes" id="UP000647339"/>
    </source>
</evidence>
<dbReference type="Gene3D" id="2.40.30.170">
    <property type="match status" value="1"/>
</dbReference>
<evidence type="ECO:0000256" key="2">
    <source>
        <dbReference type="ARBA" id="ARBA00022448"/>
    </source>
</evidence>
<keyword evidence="2" id="KW-0813">Transport</keyword>
<dbReference type="InterPro" id="IPR051909">
    <property type="entry name" value="MFP_Cation_Efflux"/>
</dbReference>
<evidence type="ECO:0000259" key="5">
    <source>
        <dbReference type="Pfam" id="PF25973"/>
    </source>
</evidence>
<gene>
    <name evidence="6" type="ORF">GCM10011339_42810</name>
</gene>
<dbReference type="Gene3D" id="2.40.420.20">
    <property type="match status" value="1"/>
</dbReference>
<feature type="coiled-coil region" evidence="3">
    <location>
        <begin position="112"/>
        <end position="139"/>
    </location>
</feature>
<dbReference type="PANTHER" id="PTHR30097:SF4">
    <property type="entry name" value="SLR6042 PROTEIN"/>
    <property type="match status" value="1"/>
</dbReference>
<organism evidence="6 7">
    <name type="scientific">Echinicola rosea</name>
    <dbReference type="NCBI Taxonomy" id="1807691"/>
    <lineage>
        <taxon>Bacteria</taxon>
        <taxon>Pseudomonadati</taxon>
        <taxon>Bacteroidota</taxon>
        <taxon>Cytophagia</taxon>
        <taxon>Cytophagales</taxon>
        <taxon>Cyclobacteriaceae</taxon>
        <taxon>Echinicola</taxon>
    </lineage>
</organism>
<evidence type="ECO:0008006" key="8">
    <source>
        <dbReference type="Google" id="ProtNLM"/>
    </source>
</evidence>
<dbReference type="RefSeq" id="WP_137402336.1">
    <property type="nucleotide sequence ID" value="NZ_BMIU01000032.1"/>
</dbReference>
<dbReference type="SUPFAM" id="SSF111369">
    <property type="entry name" value="HlyD-like secretion proteins"/>
    <property type="match status" value="1"/>
</dbReference>